<evidence type="ECO:0000256" key="1">
    <source>
        <dbReference type="ARBA" id="ARBA00023172"/>
    </source>
</evidence>
<proteinExistence type="predicted"/>
<dbReference type="Gene3D" id="1.10.443.10">
    <property type="entry name" value="Intergrase catalytic core"/>
    <property type="match status" value="1"/>
</dbReference>
<comment type="caution">
    <text evidence="3">The sequence shown here is derived from an EMBL/GenBank/DDBJ whole genome shotgun (WGS) entry which is preliminary data.</text>
</comment>
<name>A0ABN8UKC7_9GAMM</name>
<dbReference type="InterPro" id="IPR011010">
    <property type="entry name" value="DNA_brk_join_enz"/>
</dbReference>
<dbReference type="RefSeq" id="WP_261592875.1">
    <property type="nucleotide sequence ID" value="NZ_CAMAPD010000006.1"/>
</dbReference>
<gene>
    <name evidence="3" type="ORF">PSECIP111951_01721</name>
</gene>
<sequence length="294" mass="33004">MPKFAKASTQAKNVIKGLSKAKHIRSLGTARNYEQALKTVANWSKDVGINGIQSMTIEQARTYLDYRAEIVGQKALDMERQAIQAMMQLNGKLAPKQPLYRVKSSLDDIKRSRAYTSNQAEAISQRQTPKHQLATQIAYAAGLRAHELLTLVKASERSPDKRPALDSKWHGRSGELYTVQGKGGLIRHALIPTTLANKLEQQRLAQLITVVDRKINYLQRYNIAGGKKWSDSFSKASNRALLFSTGAHGLRHSYAQERMVELKSLGYKYETALETVSQEMGHFRAEITEVYLTT</sequence>
<evidence type="ECO:0000313" key="3">
    <source>
        <dbReference type="EMBL" id="CAH9057698.1"/>
    </source>
</evidence>
<feature type="domain" description="Tyr recombinase" evidence="2">
    <location>
        <begin position="110"/>
        <end position="294"/>
    </location>
</feature>
<evidence type="ECO:0000259" key="2">
    <source>
        <dbReference type="PROSITE" id="PS51898"/>
    </source>
</evidence>
<reference evidence="3 4" key="1">
    <citation type="submission" date="2022-07" db="EMBL/GenBank/DDBJ databases">
        <authorList>
            <person name="Criscuolo A."/>
        </authorList>
    </citation>
    <scope>NUCLEOTIDE SEQUENCE [LARGE SCALE GENOMIC DNA]</scope>
    <source>
        <strain evidence="4">CIP 111951</strain>
    </source>
</reference>
<organism evidence="3 4">
    <name type="scientific">Pseudoalteromonas holothuriae</name>
    <dbReference type="NCBI Taxonomy" id="2963714"/>
    <lineage>
        <taxon>Bacteria</taxon>
        <taxon>Pseudomonadati</taxon>
        <taxon>Pseudomonadota</taxon>
        <taxon>Gammaproteobacteria</taxon>
        <taxon>Alteromonadales</taxon>
        <taxon>Pseudoalteromonadaceae</taxon>
        <taxon>Pseudoalteromonas</taxon>
    </lineage>
</organism>
<evidence type="ECO:0000313" key="4">
    <source>
        <dbReference type="Proteomes" id="UP001152485"/>
    </source>
</evidence>
<dbReference type="PROSITE" id="PS51898">
    <property type="entry name" value="TYR_RECOMBINASE"/>
    <property type="match status" value="1"/>
</dbReference>
<dbReference type="EMBL" id="CAMAPD010000006">
    <property type="protein sequence ID" value="CAH9057698.1"/>
    <property type="molecule type" value="Genomic_DNA"/>
</dbReference>
<dbReference type="SUPFAM" id="SSF56349">
    <property type="entry name" value="DNA breaking-rejoining enzymes"/>
    <property type="match status" value="1"/>
</dbReference>
<keyword evidence="1" id="KW-0233">DNA recombination</keyword>
<dbReference type="InterPro" id="IPR002104">
    <property type="entry name" value="Integrase_catalytic"/>
</dbReference>
<dbReference type="InterPro" id="IPR013762">
    <property type="entry name" value="Integrase-like_cat_sf"/>
</dbReference>
<dbReference type="Proteomes" id="UP001152485">
    <property type="component" value="Unassembled WGS sequence"/>
</dbReference>
<protein>
    <recommendedName>
        <fullName evidence="2">Tyr recombinase domain-containing protein</fullName>
    </recommendedName>
</protein>
<accession>A0ABN8UKC7</accession>